<gene>
    <name evidence="2" type="ORF">C1H46_018977</name>
</gene>
<feature type="region of interest" description="Disordered" evidence="1">
    <location>
        <begin position="1"/>
        <end position="66"/>
    </location>
</feature>
<feature type="compositionally biased region" description="Polar residues" evidence="1">
    <location>
        <begin position="1"/>
        <end position="29"/>
    </location>
</feature>
<keyword evidence="3" id="KW-1185">Reference proteome</keyword>
<comment type="caution">
    <text evidence="2">The sequence shown here is derived from an EMBL/GenBank/DDBJ whole genome shotgun (WGS) entry which is preliminary data.</text>
</comment>
<dbReference type="EMBL" id="VIEB01000315">
    <property type="protein sequence ID" value="TQD95419.1"/>
    <property type="molecule type" value="Genomic_DNA"/>
</dbReference>
<evidence type="ECO:0000313" key="3">
    <source>
        <dbReference type="Proteomes" id="UP000315295"/>
    </source>
</evidence>
<evidence type="ECO:0000313" key="2">
    <source>
        <dbReference type="EMBL" id="TQD95419.1"/>
    </source>
</evidence>
<dbReference type="Proteomes" id="UP000315295">
    <property type="component" value="Unassembled WGS sequence"/>
</dbReference>
<proteinExistence type="predicted"/>
<sequence>MSQKSSSLEQQNPQPTKMKQQIASFSESDTLTDDREKEMQPPSTDPKCGRNIDHGETETHGSALKRNIEPNFRMNLHLNLVMNNSLTAVLLGSHPQTWSVK</sequence>
<feature type="compositionally biased region" description="Basic and acidic residues" evidence="1">
    <location>
        <begin position="47"/>
        <end position="59"/>
    </location>
</feature>
<accession>A0A540MAC0</accession>
<reference evidence="2 3" key="1">
    <citation type="journal article" date="2019" name="G3 (Bethesda)">
        <title>Sequencing of a Wild Apple (Malus baccata) Genome Unravels the Differences Between Cultivated and Wild Apple Species Regarding Disease Resistance and Cold Tolerance.</title>
        <authorList>
            <person name="Chen X."/>
        </authorList>
    </citation>
    <scope>NUCLEOTIDE SEQUENCE [LARGE SCALE GENOMIC DNA]</scope>
    <source>
        <strain evidence="3">cv. Shandingzi</strain>
        <tissue evidence="2">Leaves</tissue>
    </source>
</reference>
<name>A0A540MAC0_MALBA</name>
<dbReference type="AlphaFoldDB" id="A0A540MAC0"/>
<evidence type="ECO:0000256" key="1">
    <source>
        <dbReference type="SAM" id="MobiDB-lite"/>
    </source>
</evidence>
<protein>
    <submittedName>
        <fullName evidence="2">Uncharacterized protein</fullName>
    </submittedName>
</protein>
<organism evidence="2 3">
    <name type="scientific">Malus baccata</name>
    <name type="common">Siberian crab apple</name>
    <name type="synonym">Pyrus baccata</name>
    <dbReference type="NCBI Taxonomy" id="106549"/>
    <lineage>
        <taxon>Eukaryota</taxon>
        <taxon>Viridiplantae</taxon>
        <taxon>Streptophyta</taxon>
        <taxon>Embryophyta</taxon>
        <taxon>Tracheophyta</taxon>
        <taxon>Spermatophyta</taxon>
        <taxon>Magnoliopsida</taxon>
        <taxon>eudicotyledons</taxon>
        <taxon>Gunneridae</taxon>
        <taxon>Pentapetalae</taxon>
        <taxon>rosids</taxon>
        <taxon>fabids</taxon>
        <taxon>Rosales</taxon>
        <taxon>Rosaceae</taxon>
        <taxon>Amygdaloideae</taxon>
        <taxon>Maleae</taxon>
        <taxon>Malus</taxon>
    </lineage>
</organism>